<dbReference type="EMBL" id="VEVO01000017">
    <property type="protein sequence ID" value="KAF0028064.1"/>
    <property type="molecule type" value="Genomic_DNA"/>
</dbReference>
<proteinExistence type="predicted"/>
<sequence>MNCRSEVLFIRDTPPERNLERLRQQAAVHSREVTCSRDTGQMVRVNVRDESAATDKVLVEWWSIAKVRRPERKRRLLIFL</sequence>
<accession>A0A6A4SB74</accession>
<gene>
    <name evidence="1" type="ORF">F2P81_019151</name>
</gene>
<reference evidence="1 2" key="1">
    <citation type="submission" date="2019-06" db="EMBL/GenBank/DDBJ databases">
        <title>Draft genomes of female and male turbot (Scophthalmus maximus).</title>
        <authorList>
            <person name="Xu H."/>
            <person name="Xu X.-W."/>
            <person name="Shao C."/>
            <person name="Chen S."/>
        </authorList>
    </citation>
    <scope>NUCLEOTIDE SEQUENCE [LARGE SCALE GENOMIC DNA]</scope>
    <source>
        <strain evidence="1">Ysfricsl-2016a</strain>
        <tissue evidence="1">Blood</tissue>
    </source>
</reference>
<dbReference type="Proteomes" id="UP000438429">
    <property type="component" value="Unassembled WGS sequence"/>
</dbReference>
<evidence type="ECO:0000313" key="2">
    <source>
        <dbReference type="Proteomes" id="UP000438429"/>
    </source>
</evidence>
<organism evidence="1 2">
    <name type="scientific">Scophthalmus maximus</name>
    <name type="common">Turbot</name>
    <name type="synonym">Psetta maxima</name>
    <dbReference type="NCBI Taxonomy" id="52904"/>
    <lineage>
        <taxon>Eukaryota</taxon>
        <taxon>Metazoa</taxon>
        <taxon>Chordata</taxon>
        <taxon>Craniata</taxon>
        <taxon>Vertebrata</taxon>
        <taxon>Euteleostomi</taxon>
        <taxon>Actinopterygii</taxon>
        <taxon>Neopterygii</taxon>
        <taxon>Teleostei</taxon>
        <taxon>Neoteleostei</taxon>
        <taxon>Acanthomorphata</taxon>
        <taxon>Carangaria</taxon>
        <taxon>Pleuronectiformes</taxon>
        <taxon>Pleuronectoidei</taxon>
        <taxon>Scophthalmidae</taxon>
        <taxon>Scophthalmus</taxon>
    </lineage>
</organism>
<name>A0A6A4SB74_SCOMX</name>
<evidence type="ECO:0000313" key="1">
    <source>
        <dbReference type="EMBL" id="KAF0028064.1"/>
    </source>
</evidence>
<protein>
    <submittedName>
        <fullName evidence="1">Uncharacterized protein</fullName>
    </submittedName>
</protein>
<comment type="caution">
    <text evidence="1">The sequence shown here is derived from an EMBL/GenBank/DDBJ whole genome shotgun (WGS) entry which is preliminary data.</text>
</comment>
<dbReference type="AlphaFoldDB" id="A0A6A4SB74"/>